<evidence type="ECO:0000256" key="3">
    <source>
        <dbReference type="ARBA" id="ARBA00022839"/>
    </source>
</evidence>
<feature type="transmembrane region" description="Helical" evidence="5">
    <location>
        <begin position="6"/>
        <end position="26"/>
    </location>
</feature>
<dbReference type="SUPFAM" id="SSF53098">
    <property type="entry name" value="Ribonuclease H-like"/>
    <property type="match status" value="1"/>
</dbReference>
<dbReference type="InterPro" id="IPR013520">
    <property type="entry name" value="Ribonucl_H"/>
</dbReference>
<evidence type="ECO:0000313" key="8">
    <source>
        <dbReference type="Proteomes" id="UP001498398"/>
    </source>
</evidence>
<dbReference type="Gene3D" id="3.30.420.10">
    <property type="entry name" value="Ribonuclease H-like superfamily/Ribonuclease H"/>
    <property type="match status" value="1"/>
</dbReference>
<keyword evidence="5" id="KW-0472">Membrane</keyword>
<accession>A0ABR1JUQ8</accession>
<dbReference type="InterPro" id="IPR047201">
    <property type="entry name" value="ERI-1_3'hExo-like"/>
</dbReference>
<dbReference type="EMBL" id="JBANRG010000006">
    <property type="protein sequence ID" value="KAK7465482.1"/>
    <property type="molecule type" value="Genomic_DNA"/>
</dbReference>
<dbReference type="InterPro" id="IPR051274">
    <property type="entry name" value="3-5_Exoribonuclease"/>
</dbReference>
<keyword evidence="2" id="KW-0378">Hydrolase</keyword>
<dbReference type="Pfam" id="PF00929">
    <property type="entry name" value="RNase_T"/>
    <property type="match status" value="1"/>
</dbReference>
<proteinExistence type="predicted"/>
<organism evidence="7 8">
    <name type="scientific">Marasmiellus scandens</name>
    <dbReference type="NCBI Taxonomy" id="2682957"/>
    <lineage>
        <taxon>Eukaryota</taxon>
        <taxon>Fungi</taxon>
        <taxon>Dikarya</taxon>
        <taxon>Basidiomycota</taxon>
        <taxon>Agaricomycotina</taxon>
        <taxon>Agaricomycetes</taxon>
        <taxon>Agaricomycetidae</taxon>
        <taxon>Agaricales</taxon>
        <taxon>Marasmiineae</taxon>
        <taxon>Omphalotaceae</taxon>
        <taxon>Marasmiellus</taxon>
    </lineage>
</organism>
<feature type="domain" description="Exonuclease" evidence="6">
    <location>
        <begin position="100"/>
        <end position="309"/>
    </location>
</feature>
<keyword evidence="8" id="KW-1185">Reference proteome</keyword>
<name>A0ABR1JUQ8_9AGAR</name>
<evidence type="ECO:0000313" key="7">
    <source>
        <dbReference type="EMBL" id="KAK7465482.1"/>
    </source>
</evidence>
<keyword evidence="3" id="KW-0269">Exonuclease</keyword>
<dbReference type="InterPro" id="IPR012337">
    <property type="entry name" value="RNaseH-like_sf"/>
</dbReference>
<keyword evidence="5" id="KW-0812">Transmembrane</keyword>
<evidence type="ECO:0000259" key="6">
    <source>
        <dbReference type="SMART" id="SM00479"/>
    </source>
</evidence>
<evidence type="ECO:0000256" key="1">
    <source>
        <dbReference type="ARBA" id="ARBA00022722"/>
    </source>
</evidence>
<keyword evidence="5" id="KW-1133">Transmembrane helix</keyword>
<protein>
    <recommendedName>
        <fullName evidence="6">Exonuclease domain-containing protein</fullName>
    </recommendedName>
</protein>
<evidence type="ECO:0000256" key="4">
    <source>
        <dbReference type="SAM" id="MobiDB-lite"/>
    </source>
</evidence>
<dbReference type="SMART" id="SM00479">
    <property type="entry name" value="EXOIII"/>
    <property type="match status" value="1"/>
</dbReference>
<feature type="region of interest" description="Disordered" evidence="4">
    <location>
        <begin position="38"/>
        <end position="94"/>
    </location>
</feature>
<comment type="caution">
    <text evidence="7">The sequence shown here is derived from an EMBL/GenBank/DDBJ whole genome shotgun (WGS) entry which is preliminary data.</text>
</comment>
<dbReference type="CDD" id="cd06133">
    <property type="entry name" value="ERI-1_3'hExo_like"/>
    <property type="match status" value="1"/>
</dbReference>
<evidence type="ECO:0000256" key="5">
    <source>
        <dbReference type="SAM" id="Phobius"/>
    </source>
</evidence>
<dbReference type="Proteomes" id="UP001498398">
    <property type="component" value="Unassembled WGS sequence"/>
</dbReference>
<sequence length="347" mass="39495">MKLSWTTSTWILVSFILASFVMLAFFRPQLRALFSGAPRYNTSRKPSPENKPARQKHSSSTPELLPWNIVKTPEQKDPSKRTPQKSTPEKKQRSTQPFDAFLALDFEGTCIEGSSFDYPNEIIEFPVILMRWKDKDGSGQASELVVVDEFHSFVKPAWKPKLSKFCTNLTGITQNQVDAAPDFVEVLWKLRAFMTKNKLIHAGDGKAITRFCWCTDGPWDLGDLLTKQCFHSRIQPPGWLQNNVIDVRRAVKLWMTGGEKTTSTHGATPNIRGQLSALGLDFQGRLHSGIDDTRNISRVVIELARRGVKLQPNLTVTHRKRFGWMGKAGQVREEQIIMTQRQRARED</sequence>
<keyword evidence="1" id="KW-0540">Nuclease</keyword>
<gene>
    <name evidence="7" type="ORF">VKT23_005460</name>
</gene>
<evidence type="ECO:0000256" key="2">
    <source>
        <dbReference type="ARBA" id="ARBA00022801"/>
    </source>
</evidence>
<dbReference type="InterPro" id="IPR036397">
    <property type="entry name" value="RNaseH_sf"/>
</dbReference>
<reference evidence="7 8" key="1">
    <citation type="submission" date="2024-01" db="EMBL/GenBank/DDBJ databases">
        <title>A draft genome for the cacao thread blight pathogen Marasmiellus scandens.</title>
        <authorList>
            <person name="Baruah I.K."/>
            <person name="Leung J."/>
            <person name="Bukari Y."/>
            <person name="Amoako-Attah I."/>
            <person name="Meinhardt L.W."/>
            <person name="Bailey B.A."/>
            <person name="Cohen S.P."/>
        </authorList>
    </citation>
    <scope>NUCLEOTIDE SEQUENCE [LARGE SCALE GENOMIC DNA]</scope>
    <source>
        <strain evidence="7 8">GH-19</strain>
    </source>
</reference>
<dbReference type="PANTHER" id="PTHR23044">
    <property type="entry name" value="3'-5' EXONUCLEASE ERI1-RELATED"/>
    <property type="match status" value="1"/>
</dbReference>
<dbReference type="PANTHER" id="PTHR23044:SF61">
    <property type="entry name" value="3'-5' EXORIBONUCLEASE 1-RELATED"/>
    <property type="match status" value="1"/>
</dbReference>